<dbReference type="PANTHER" id="PTHR30445:SF8">
    <property type="entry name" value="K(+)_H(+) ANTIPORTER SUBUNIT KHTT"/>
    <property type="match status" value="1"/>
</dbReference>
<dbReference type="SUPFAM" id="SSF116726">
    <property type="entry name" value="TrkA C-terminal domain-like"/>
    <property type="match status" value="1"/>
</dbReference>
<dbReference type="AlphaFoldDB" id="A0A133UIT8"/>
<protein>
    <recommendedName>
        <fullName evidence="1">RCK C-terminal domain-containing protein</fullName>
    </recommendedName>
</protein>
<dbReference type="Proteomes" id="UP000070155">
    <property type="component" value="Unassembled WGS sequence"/>
</dbReference>
<sequence length="160" mass="17935">MSVEESNLPGVGKMFAVDIGDERELRIVIHNTGKREVYLKEEPDADSEKLFELSDRLARTIGTILDGSYFQPVSMERIETKLDKDSVLEWVDVCETSPAVGKTVEELEALEEFDISIIAIRRNKETIANITSDTKIKQGDKLIVIEPEKGHGKLTEICKG</sequence>
<reference evidence="2 3" key="1">
    <citation type="journal article" date="2016" name="Sci. Rep.">
        <title>Metabolic traits of an uncultured archaeal lineage -MSBL1- from brine pools of the Red Sea.</title>
        <authorList>
            <person name="Mwirichia R."/>
            <person name="Alam I."/>
            <person name="Rashid M."/>
            <person name="Vinu M."/>
            <person name="Ba-Alawi W."/>
            <person name="Anthony Kamau A."/>
            <person name="Kamanda Ngugi D."/>
            <person name="Goker M."/>
            <person name="Klenk H.P."/>
            <person name="Bajic V."/>
            <person name="Stingl U."/>
        </authorList>
    </citation>
    <scope>NUCLEOTIDE SEQUENCE [LARGE SCALE GENOMIC DNA]</scope>
    <source>
        <strain evidence="2">SCGC-AAA259I07</strain>
    </source>
</reference>
<proteinExistence type="predicted"/>
<dbReference type="GO" id="GO:0006813">
    <property type="term" value="P:potassium ion transport"/>
    <property type="evidence" value="ECO:0007669"/>
    <property type="project" value="InterPro"/>
</dbReference>
<dbReference type="InterPro" id="IPR026278">
    <property type="entry name" value="KhtT"/>
</dbReference>
<accession>A0A133UIT8</accession>
<name>A0A133UIT8_9EURY</name>
<evidence type="ECO:0000313" key="3">
    <source>
        <dbReference type="Proteomes" id="UP000070155"/>
    </source>
</evidence>
<dbReference type="PANTHER" id="PTHR30445">
    <property type="entry name" value="K(+)_H(+) ANTIPORTER SUBUNIT KHTT"/>
    <property type="match status" value="1"/>
</dbReference>
<dbReference type="InterPro" id="IPR050144">
    <property type="entry name" value="AAE_transporter"/>
</dbReference>
<keyword evidence="3" id="KW-1185">Reference proteome</keyword>
<dbReference type="Gene3D" id="3.30.70.1450">
    <property type="entry name" value="Regulator of K+ conductance, C-terminal domain"/>
    <property type="match status" value="1"/>
</dbReference>
<dbReference type="InterPro" id="IPR058776">
    <property type="entry name" value="KhtT-like_N"/>
</dbReference>
<dbReference type="PROSITE" id="PS51202">
    <property type="entry name" value="RCK_C"/>
    <property type="match status" value="1"/>
</dbReference>
<feature type="domain" description="RCK C-terminal" evidence="1">
    <location>
        <begin position="76"/>
        <end position="160"/>
    </location>
</feature>
<evidence type="ECO:0000313" key="2">
    <source>
        <dbReference type="EMBL" id="KXA94050.1"/>
    </source>
</evidence>
<comment type="caution">
    <text evidence="2">The sequence shown here is derived from an EMBL/GenBank/DDBJ whole genome shotgun (WGS) entry which is preliminary data.</text>
</comment>
<gene>
    <name evidence="2" type="ORF">AKJ36_03550</name>
</gene>
<dbReference type="PIRSF" id="PIRSF005028">
    <property type="entry name" value="KhtT"/>
    <property type="match status" value="1"/>
</dbReference>
<dbReference type="Pfam" id="PF25991">
    <property type="entry name" value="KhtT_N"/>
    <property type="match status" value="1"/>
</dbReference>
<dbReference type="GO" id="GO:0008324">
    <property type="term" value="F:monoatomic cation transmembrane transporter activity"/>
    <property type="evidence" value="ECO:0007669"/>
    <property type="project" value="InterPro"/>
</dbReference>
<dbReference type="InterPro" id="IPR036721">
    <property type="entry name" value="RCK_C_sf"/>
</dbReference>
<dbReference type="EMBL" id="LHXQ01000077">
    <property type="protein sequence ID" value="KXA94050.1"/>
    <property type="molecule type" value="Genomic_DNA"/>
</dbReference>
<organism evidence="2 3">
    <name type="scientific">candidate division MSBL1 archaeon SCGC-AAA259I07</name>
    <dbReference type="NCBI Taxonomy" id="1698266"/>
    <lineage>
        <taxon>Archaea</taxon>
        <taxon>Methanobacteriati</taxon>
        <taxon>Methanobacteriota</taxon>
        <taxon>candidate division MSBL1</taxon>
    </lineage>
</organism>
<dbReference type="Pfam" id="PF02080">
    <property type="entry name" value="TrkA_C"/>
    <property type="match status" value="1"/>
</dbReference>
<evidence type="ECO:0000259" key="1">
    <source>
        <dbReference type="PROSITE" id="PS51202"/>
    </source>
</evidence>
<dbReference type="InterPro" id="IPR006037">
    <property type="entry name" value="RCK_C"/>
</dbReference>